<dbReference type="GO" id="GO:0005975">
    <property type="term" value="P:carbohydrate metabolic process"/>
    <property type="evidence" value="ECO:0007669"/>
    <property type="project" value="InterPro"/>
</dbReference>
<comment type="caution">
    <text evidence="1">The sequence shown here is derived from an EMBL/GenBank/DDBJ whole genome shotgun (WGS) entry which is preliminary data.</text>
</comment>
<protein>
    <submittedName>
        <fullName evidence="1">Aldose 1-epimerase family protein</fullName>
    </submittedName>
</protein>
<organism evidence="1 2">
    <name type="scientific">Roseomonas acroporae</name>
    <dbReference type="NCBI Taxonomy" id="2937791"/>
    <lineage>
        <taxon>Bacteria</taxon>
        <taxon>Pseudomonadati</taxon>
        <taxon>Pseudomonadota</taxon>
        <taxon>Alphaproteobacteria</taxon>
        <taxon>Acetobacterales</taxon>
        <taxon>Roseomonadaceae</taxon>
        <taxon>Roseomonas</taxon>
    </lineage>
</organism>
<dbReference type="AlphaFoldDB" id="A0A9X2BWJ3"/>
<dbReference type="InterPro" id="IPR037481">
    <property type="entry name" value="LacX"/>
</dbReference>
<gene>
    <name evidence="1" type="ORF">M0638_06070</name>
</gene>
<dbReference type="InterPro" id="IPR014718">
    <property type="entry name" value="GH-type_carb-bd"/>
</dbReference>
<accession>A0A9X2BWJ3</accession>
<dbReference type="EMBL" id="JALPRX010000022">
    <property type="protein sequence ID" value="MCK8783945.1"/>
    <property type="molecule type" value="Genomic_DNA"/>
</dbReference>
<dbReference type="Pfam" id="PF01263">
    <property type="entry name" value="Aldose_epim"/>
    <property type="match status" value="1"/>
</dbReference>
<dbReference type="CDD" id="cd09024">
    <property type="entry name" value="Aldose_epim_lacX"/>
    <property type="match status" value="1"/>
</dbReference>
<dbReference type="RefSeq" id="WP_248666066.1">
    <property type="nucleotide sequence ID" value="NZ_JALPRX010000022.1"/>
</dbReference>
<reference evidence="1" key="1">
    <citation type="submission" date="2022-04" db="EMBL/GenBank/DDBJ databases">
        <title>Roseomonas acroporae sp. nov., isolated from coral Acropora digitifera.</title>
        <authorList>
            <person name="Sun H."/>
        </authorList>
    </citation>
    <scope>NUCLEOTIDE SEQUENCE</scope>
    <source>
        <strain evidence="1">NAR14</strain>
    </source>
</reference>
<name>A0A9X2BWJ3_9PROT</name>
<evidence type="ECO:0000313" key="1">
    <source>
        <dbReference type="EMBL" id="MCK8783945.1"/>
    </source>
</evidence>
<keyword evidence="2" id="KW-1185">Reference proteome</keyword>
<dbReference type="Proteomes" id="UP001139516">
    <property type="component" value="Unassembled WGS sequence"/>
</dbReference>
<dbReference type="Gene3D" id="2.70.98.10">
    <property type="match status" value="1"/>
</dbReference>
<proteinExistence type="predicted"/>
<dbReference type="GO" id="GO:0030246">
    <property type="term" value="F:carbohydrate binding"/>
    <property type="evidence" value="ECO:0007669"/>
    <property type="project" value="InterPro"/>
</dbReference>
<dbReference type="GO" id="GO:0016853">
    <property type="term" value="F:isomerase activity"/>
    <property type="evidence" value="ECO:0007669"/>
    <property type="project" value="InterPro"/>
</dbReference>
<dbReference type="SUPFAM" id="SSF74650">
    <property type="entry name" value="Galactose mutarotase-like"/>
    <property type="match status" value="1"/>
</dbReference>
<evidence type="ECO:0000313" key="2">
    <source>
        <dbReference type="Proteomes" id="UP001139516"/>
    </source>
</evidence>
<dbReference type="InterPro" id="IPR008183">
    <property type="entry name" value="Aldose_1/G6P_1-epimerase"/>
</dbReference>
<dbReference type="InterPro" id="IPR011013">
    <property type="entry name" value="Gal_mutarotase_sf_dom"/>
</dbReference>
<sequence>MAEQDRHEFAEGRLAAAVLAQGAELCSLREAAAGEVLWLAEPAWPRHSPILFPIVGRLAGDTLRHEGRTYRLTQHGFGRDRRFAWAERAPDRCRLVLEDDDATRALYPFAFRLEVEYALAAGALSVEYRVTNTGEVTLPASLGAHPAFRWPLAPGVPREAHRLEFAEAEPEPVRRLAGGLLRREPEPTPIRGATLPLDSSLFEADALILDRPRSRSLRFTAPGAPTLDFSWHGFRELGLWTRAGGDFLCIEPWCGMASEEGFDGEFATKPGLMLIPPGESRALGWRVAVLPAA</sequence>